<accession>A0AAD8E4E0</accession>
<dbReference type="Proteomes" id="UP001233999">
    <property type="component" value="Unassembled WGS sequence"/>
</dbReference>
<feature type="non-terminal residue" evidence="1">
    <location>
        <position position="1"/>
    </location>
</feature>
<evidence type="ECO:0000313" key="1">
    <source>
        <dbReference type="EMBL" id="KAJ9576853.1"/>
    </source>
</evidence>
<name>A0AAD8E4E0_DIPPU</name>
<reference evidence="1" key="2">
    <citation type="submission" date="2023-05" db="EMBL/GenBank/DDBJ databases">
        <authorList>
            <person name="Fouks B."/>
        </authorList>
    </citation>
    <scope>NUCLEOTIDE SEQUENCE</scope>
    <source>
        <strain evidence="1">Stay&amp;Tobe</strain>
        <tissue evidence="1">Testes</tissue>
    </source>
</reference>
<protein>
    <submittedName>
        <fullName evidence="1">Uncharacterized protein</fullName>
    </submittedName>
</protein>
<comment type="caution">
    <text evidence="1">The sequence shown here is derived from an EMBL/GenBank/DDBJ whole genome shotgun (WGS) entry which is preliminary data.</text>
</comment>
<dbReference type="AlphaFoldDB" id="A0AAD8E4E0"/>
<evidence type="ECO:0000313" key="2">
    <source>
        <dbReference type="Proteomes" id="UP001233999"/>
    </source>
</evidence>
<keyword evidence="2" id="KW-1185">Reference proteome</keyword>
<gene>
    <name evidence="1" type="ORF">L9F63_006571</name>
</gene>
<proteinExistence type="predicted"/>
<reference evidence="1" key="1">
    <citation type="journal article" date="2023" name="IScience">
        <title>Live-bearing cockroach genome reveals convergent evolutionary mechanisms linked to viviparity in insects and beyond.</title>
        <authorList>
            <person name="Fouks B."/>
            <person name="Harrison M.C."/>
            <person name="Mikhailova A.A."/>
            <person name="Marchal E."/>
            <person name="English S."/>
            <person name="Carruthers M."/>
            <person name="Jennings E.C."/>
            <person name="Chiamaka E.L."/>
            <person name="Frigard R.A."/>
            <person name="Pippel M."/>
            <person name="Attardo G.M."/>
            <person name="Benoit J.B."/>
            <person name="Bornberg-Bauer E."/>
            <person name="Tobe S.S."/>
        </authorList>
    </citation>
    <scope>NUCLEOTIDE SEQUENCE</scope>
    <source>
        <strain evidence="1">Stay&amp;Tobe</strain>
    </source>
</reference>
<dbReference type="EMBL" id="JASPKZ010009389">
    <property type="protein sequence ID" value="KAJ9576853.1"/>
    <property type="molecule type" value="Genomic_DNA"/>
</dbReference>
<organism evidence="1 2">
    <name type="scientific">Diploptera punctata</name>
    <name type="common">Pacific beetle cockroach</name>
    <dbReference type="NCBI Taxonomy" id="6984"/>
    <lineage>
        <taxon>Eukaryota</taxon>
        <taxon>Metazoa</taxon>
        <taxon>Ecdysozoa</taxon>
        <taxon>Arthropoda</taxon>
        <taxon>Hexapoda</taxon>
        <taxon>Insecta</taxon>
        <taxon>Pterygota</taxon>
        <taxon>Neoptera</taxon>
        <taxon>Polyneoptera</taxon>
        <taxon>Dictyoptera</taxon>
        <taxon>Blattodea</taxon>
        <taxon>Blaberoidea</taxon>
        <taxon>Blaberidae</taxon>
        <taxon>Diplopterinae</taxon>
        <taxon>Diploptera</taxon>
    </lineage>
</organism>
<sequence length="57" mass="6116">MVNSGITVKPTTGTVPCQPGSVAAIPMTDQGQQLFHNIQPLLNGLSTPMERITWPKI</sequence>